<dbReference type="Proteomes" id="UP000887580">
    <property type="component" value="Unplaced"/>
</dbReference>
<reference evidence="2" key="1">
    <citation type="submission" date="2022-11" db="UniProtKB">
        <authorList>
            <consortium name="WormBaseParasite"/>
        </authorList>
    </citation>
    <scope>IDENTIFICATION</scope>
</reference>
<sequence>MSFRGGRGGGGRGGGFGGGRGGGGRGGGGRGGFGGGRGGGGGGRGFDNGPPSEVIEAGYFSHPCENDLVVWSTSGKIPFFNANIYFENIEPIGKVDEIFGGPAENGFTVKLNDGLKTKSFKKDQKVYIDPAKLLPVERFTNPSAGGRGRGGPRGRGGDRGSGGRGGGRGFGDRGGRGGGRGGDRRGGFGDRGGRGGGGRGGGFNDRGGRGSGRGGFNDRGNRGGGNGFGGQKRYGNNSENNTPQNKRIKFDD</sequence>
<accession>A0AC35G194</accession>
<dbReference type="WBParaSite" id="PS1159_v2.g22936.t1">
    <property type="protein sequence ID" value="PS1159_v2.g22936.t1"/>
    <property type="gene ID" value="PS1159_v2.g22936"/>
</dbReference>
<evidence type="ECO:0000313" key="1">
    <source>
        <dbReference type="Proteomes" id="UP000887580"/>
    </source>
</evidence>
<name>A0AC35G194_9BILA</name>
<organism evidence="1 2">
    <name type="scientific">Panagrolaimus sp. PS1159</name>
    <dbReference type="NCBI Taxonomy" id="55785"/>
    <lineage>
        <taxon>Eukaryota</taxon>
        <taxon>Metazoa</taxon>
        <taxon>Ecdysozoa</taxon>
        <taxon>Nematoda</taxon>
        <taxon>Chromadorea</taxon>
        <taxon>Rhabditida</taxon>
        <taxon>Tylenchina</taxon>
        <taxon>Panagrolaimomorpha</taxon>
        <taxon>Panagrolaimoidea</taxon>
        <taxon>Panagrolaimidae</taxon>
        <taxon>Panagrolaimus</taxon>
    </lineage>
</organism>
<proteinExistence type="predicted"/>
<protein>
    <submittedName>
        <fullName evidence="2">H/ACA ribonucleoprotein complex subunit</fullName>
    </submittedName>
</protein>
<evidence type="ECO:0000313" key="2">
    <source>
        <dbReference type="WBParaSite" id="PS1159_v2.g22936.t1"/>
    </source>
</evidence>